<dbReference type="STRING" id="648757.Rvan_3140"/>
<evidence type="ECO:0000259" key="6">
    <source>
        <dbReference type="PROSITE" id="PS51736"/>
    </source>
</evidence>
<dbReference type="PANTHER" id="PTHR30461:SF26">
    <property type="entry name" value="RESOLVASE HOMOLOG YNEB"/>
    <property type="match status" value="1"/>
</dbReference>
<organism evidence="7 8">
    <name type="scientific">Rhodomicrobium vannielii (strain ATCC 17100 / DSM 162 / LMG 4299 / NCIMB 10020 / ATH 3.1.1)</name>
    <dbReference type="NCBI Taxonomy" id="648757"/>
    <lineage>
        <taxon>Bacteria</taxon>
        <taxon>Pseudomonadati</taxon>
        <taxon>Pseudomonadota</taxon>
        <taxon>Alphaproteobacteria</taxon>
        <taxon>Hyphomicrobiales</taxon>
        <taxon>Hyphomicrobiaceae</taxon>
        <taxon>Rhodomicrobium</taxon>
    </lineage>
</organism>
<feature type="domain" description="Resolvase/invertase-type recombinase catalytic" evidence="6">
    <location>
        <begin position="2"/>
        <end position="136"/>
    </location>
</feature>
<dbReference type="Proteomes" id="UP000001399">
    <property type="component" value="Chromosome"/>
</dbReference>
<keyword evidence="2" id="KW-0229">DNA integration</keyword>
<gene>
    <name evidence="7" type="ordered locus">Rvan_3140</name>
</gene>
<keyword evidence="4" id="KW-0233">DNA recombination</keyword>
<dbReference type="GO" id="GO:0000150">
    <property type="term" value="F:DNA strand exchange activity"/>
    <property type="evidence" value="ECO:0007669"/>
    <property type="project" value="InterPro"/>
</dbReference>
<evidence type="ECO:0000313" key="8">
    <source>
        <dbReference type="Proteomes" id="UP000001399"/>
    </source>
</evidence>
<dbReference type="InterPro" id="IPR006119">
    <property type="entry name" value="Resolv_N"/>
</dbReference>
<dbReference type="InterPro" id="IPR006120">
    <property type="entry name" value="Resolvase_HTH_dom"/>
</dbReference>
<feature type="active site" description="O-(5'-phospho-DNA)-serine intermediate" evidence="5">
    <location>
        <position position="10"/>
    </location>
</feature>
<dbReference type="SMART" id="SM00857">
    <property type="entry name" value="Resolvase"/>
    <property type="match status" value="1"/>
</dbReference>
<dbReference type="RefSeq" id="WP_013420708.1">
    <property type="nucleotide sequence ID" value="NC_014664.1"/>
</dbReference>
<dbReference type="PANTHER" id="PTHR30461">
    <property type="entry name" value="DNA-INVERTASE FROM LAMBDOID PROPHAGE"/>
    <property type="match status" value="1"/>
</dbReference>
<dbReference type="InterPro" id="IPR036162">
    <property type="entry name" value="Resolvase-like_N_sf"/>
</dbReference>
<evidence type="ECO:0000313" key="7">
    <source>
        <dbReference type="EMBL" id="ADP72342.1"/>
    </source>
</evidence>
<keyword evidence="3" id="KW-0238">DNA-binding</keyword>
<accession>E3I119</accession>
<dbReference type="GO" id="GO:0015074">
    <property type="term" value="P:DNA integration"/>
    <property type="evidence" value="ECO:0007669"/>
    <property type="project" value="UniProtKB-KW"/>
</dbReference>
<dbReference type="KEGG" id="rva:Rvan_3140"/>
<dbReference type="OrthoDB" id="9800103at2"/>
<dbReference type="HOGENOM" id="CLU_010686_8_3_5"/>
<dbReference type="AlphaFoldDB" id="E3I119"/>
<evidence type="ECO:0000256" key="1">
    <source>
        <dbReference type="ARBA" id="ARBA00009913"/>
    </source>
</evidence>
<evidence type="ECO:0000256" key="2">
    <source>
        <dbReference type="ARBA" id="ARBA00022908"/>
    </source>
</evidence>
<reference evidence="8" key="1">
    <citation type="journal article" date="2011" name="J. Bacteriol.">
        <title>Genome sequences of eight morphologically diverse alphaproteobacteria.</title>
        <authorList>
            <consortium name="US DOE Joint Genome Institute"/>
            <person name="Brown P.J."/>
            <person name="Kysela D.T."/>
            <person name="Buechlein A."/>
            <person name="Hemmerich C."/>
            <person name="Brun Y.V."/>
        </authorList>
    </citation>
    <scope>NUCLEOTIDE SEQUENCE [LARGE SCALE GENOMIC DNA]</scope>
    <source>
        <strain evidence="8">ATCC 17100 / ATH 3.1.1 / DSM 162 / LMG 4299</strain>
    </source>
</reference>
<name>E3I119_RHOVT</name>
<evidence type="ECO:0000256" key="4">
    <source>
        <dbReference type="ARBA" id="ARBA00023172"/>
    </source>
</evidence>
<evidence type="ECO:0000256" key="5">
    <source>
        <dbReference type="PIRSR" id="PIRSR606118-50"/>
    </source>
</evidence>
<dbReference type="SUPFAM" id="SSF46689">
    <property type="entry name" value="Homeodomain-like"/>
    <property type="match status" value="1"/>
</dbReference>
<dbReference type="EMBL" id="CP002292">
    <property type="protein sequence ID" value="ADP72342.1"/>
    <property type="molecule type" value="Genomic_DNA"/>
</dbReference>
<keyword evidence="8" id="KW-1185">Reference proteome</keyword>
<proteinExistence type="inferred from homology"/>
<dbReference type="Gene3D" id="1.10.10.60">
    <property type="entry name" value="Homeodomain-like"/>
    <property type="match status" value="1"/>
</dbReference>
<dbReference type="PROSITE" id="PS00398">
    <property type="entry name" value="RECOMBINASES_2"/>
    <property type="match status" value="1"/>
</dbReference>
<dbReference type="InterPro" id="IPR050639">
    <property type="entry name" value="SSR_resolvase"/>
</dbReference>
<dbReference type="SUPFAM" id="SSF53041">
    <property type="entry name" value="Resolvase-like"/>
    <property type="match status" value="1"/>
</dbReference>
<evidence type="ECO:0000256" key="3">
    <source>
        <dbReference type="ARBA" id="ARBA00023125"/>
    </source>
</evidence>
<dbReference type="InterPro" id="IPR009057">
    <property type="entry name" value="Homeodomain-like_sf"/>
</dbReference>
<protein>
    <submittedName>
        <fullName evidence="7">Resolvase domain protein</fullName>
    </submittedName>
</protein>
<comment type="similarity">
    <text evidence="1">Belongs to the site-specific recombinase resolvase family.</text>
</comment>
<dbReference type="Pfam" id="PF02796">
    <property type="entry name" value="HTH_7"/>
    <property type="match status" value="1"/>
</dbReference>
<dbReference type="Gene3D" id="3.40.50.1390">
    <property type="entry name" value="Resolvase, N-terminal catalytic domain"/>
    <property type="match status" value="1"/>
</dbReference>
<dbReference type="InterPro" id="IPR006118">
    <property type="entry name" value="Recombinase_CS"/>
</dbReference>
<dbReference type="CDD" id="cd03768">
    <property type="entry name" value="SR_ResInv"/>
    <property type="match status" value="1"/>
</dbReference>
<sequence length="193" mass="20679">MVSVGYARTSTTEQVAGLEAQERELAAVGCNKVFVEQVSSVAERGELVAALDYIRAGDVLVVTKLDRLARSLRDLMEIVAAIEARGAGLRILAMNLDTTTPTGKLMLQVLGAVAEFERAMMLERQREGIAKAKTDGKYKGRKPTAQAKAAEVEALLKAGVSPTEVARRLGIGRSSVYRIATDKGIKATPSYAQ</sequence>
<dbReference type="Pfam" id="PF00239">
    <property type="entry name" value="Resolvase"/>
    <property type="match status" value="1"/>
</dbReference>
<dbReference type="GO" id="GO:0003677">
    <property type="term" value="F:DNA binding"/>
    <property type="evidence" value="ECO:0007669"/>
    <property type="project" value="UniProtKB-KW"/>
</dbReference>
<dbReference type="PROSITE" id="PS51736">
    <property type="entry name" value="RECOMBINASES_3"/>
    <property type="match status" value="1"/>
</dbReference>
<dbReference type="eggNOG" id="COG1961">
    <property type="taxonomic scope" value="Bacteria"/>
</dbReference>